<accession>L8JNF8</accession>
<dbReference type="EMBL" id="AMZN01000052">
    <property type="protein sequence ID" value="ELR70486.1"/>
    <property type="molecule type" value="Genomic_DNA"/>
</dbReference>
<dbReference type="Gene3D" id="3.90.79.10">
    <property type="entry name" value="Nucleoside Triphosphate Pyrophosphohydrolase"/>
    <property type="match status" value="1"/>
</dbReference>
<protein>
    <submittedName>
        <fullName evidence="4">Putative 8-oxo-dGTPase</fullName>
    </submittedName>
</protein>
<dbReference type="InterPro" id="IPR015797">
    <property type="entry name" value="NUDIX_hydrolase-like_dom_sf"/>
</dbReference>
<dbReference type="STRING" id="1237149.C900_03645"/>
<proteinExistence type="inferred from homology"/>
<dbReference type="RefSeq" id="WP_009581028.1">
    <property type="nucleotide sequence ID" value="NZ_AMZN01000052.1"/>
</dbReference>
<dbReference type="InterPro" id="IPR000086">
    <property type="entry name" value="NUDIX_hydrolase_dom"/>
</dbReference>
<dbReference type="Pfam" id="PF00293">
    <property type="entry name" value="NUDIX"/>
    <property type="match status" value="1"/>
</dbReference>
<dbReference type="PROSITE" id="PS51462">
    <property type="entry name" value="NUDIX"/>
    <property type="match status" value="1"/>
</dbReference>
<dbReference type="PROSITE" id="PS00893">
    <property type="entry name" value="NUDIX_BOX"/>
    <property type="match status" value="1"/>
</dbReference>
<evidence type="ECO:0000313" key="4">
    <source>
        <dbReference type="EMBL" id="ELR70486.1"/>
    </source>
</evidence>
<keyword evidence="5" id="KW-1185">Reference proteome</keyword>
<name>L8JNF8_9BACT</name>
<sequence>MAINQNILVTADAVVFGKENSKCGYLLLIERKNEPFQQCWAFPGGFVEDDEDLRLAAARELEEETGLKISEDKFRQVGAWGTPGRDPRGRTVTIVFTAEVDINDHQLQAADDASDVKWWPLDKLPKLAFDHQEILDAVLKTCY</sequence>
<comment type="similarity">
    <text evidence="2">Belongs to the Nudix hydrolase family.</text>
</comment>
<keyword evidence="1 2" id="KW-0378">Hydrolase</keyword>
<dbReference type="InterPro" id="IPR020084">
    <property type="entry name" value="NUDIX_hydrolase_CS"/>
</dbReference>
<gene>
    <name evidence="4" type="ORF">C900_03645</name>
</gene>
<evidence type="ECO:0000256" key="1">
    <source>
        <dbReference type="ARBA" id="ARBA00022801"/>
    </source>
</evidence>
<dbReference type="PANTHER" id="PTHR43736">
    <property type="entry name" value="ADP-RIBOSE PYROPHOSPHATASE"/>
    <property type="match status" value="1"/>
</dbReference>
<comment type="caution">
    <text evidence="4">The sequence shown here is derived from an EMBL/GenBank/DDBJ whole genome shotgun (WGS) entry which is preliminary data.</text>
</comment>
<dbReference type="GO" id="GO:0016787">
    <property type="term" value="F:hydrolase activity"/>
    <property type="evidence" value="ECO:0007669"/>
    <property type="project" value="UniProtKB-KW"/>
</dbReference>
<dbReference type="Proteomes" id="UP000011135">
    <property type="component" value="Unassembled WGS sequence"/>
</dbReference>
<dbReference type="AlphaFoldDB" id="L8JNF8"/>
<dbReference type="SUPFAM" id="SSF55811">
    <property type="entry name" value="Nudix"/>
    <property type="match status" value="1"/>
</dbReference>
<evidence type="ECO:0000313" key="5">
    <source>
        <dbReference type="Proteomes" id="UP000011135"/>
    </source>
</evidence>
<organism evidence="4 5">
    <name type="scientific">Fulvivirga imtechensis AK7</name>
    <dbReference type="NCBI Taxonomy" id="1237149"/>
    <lineage>
        <taxon>Bacteria</taxon>
        <taxon>Pseudomonadati</taxon>
        <taxon>Bacteroidota</taxon>
        <taxon>Cytophagia</taxon>
        <taxon>Cytophagales</taxon>
        <taxon>Fulvivirgaceae</taxon>
        <taxon>Fulvivirga</taxon>
    </lineage>
</organism>
<evidence type="ECO:0000256" key="2">
    <source>
        <dbReference type="RuleBase" id="RU003476"/>
    </source>
</evidence>
<reference evidence="4 5" key="1">
    <citation type="submission" date="2012-12" db="EMBL/GenBank/DDBJ databases">
        <title>Genome assembly of Fulvivirga imtechensis AK7.</title>
        <authorList>
            <person name="Nupur N."/>
            <person name="Khatri I."/>
            <person name="Kumar R."/>
            <person name="Subramanian S."/>
            <person name="Pinnaka A."/>
        </authorList>
    </citation>
    <scope>NUCLEOTIDE SEQUENCE [LARGE SCALE GENOMIC DNA]</scope>
    <source>
        <strain evidence="4 5">AK7</strain>
    </source>
</reference>
<evidence type="ECO:0000259" key="3">
    <source>
        <dbReference type="PROSITE" id="PS51462"/>
    </source>
</evidence>
<dbReference type="CDD" id="cd18873">
    <property type="entry name" value="NUDIX_NadM_like"/>
    <property type="match status" value="1"/>
</dbReference>
<dbReference type="InterPro" id="IPR020476">
    <property type="entry name" value="Nudix_hydrolase"/>
</dbReference>
<dbReference type="PANTHER" id="PTHR43736:SF1">
    <property type="entry name" value="DIHYDRONEOPTERIN TRIPHOSPHATE DIPHOSPHATASE"/>
    <property type="match status" value="1"/>
</dbReference>
<feature type="domain" description="Nudix hydrolase" evidence="3">
    <location>
        <begin position="6"/>
        <end position="142"/>
    </location>
</feature>
<dbReference type="eggNOG" id="COG1051">
    <property type="taxonomic scope" value="Bacteria"/>
</dbReference>
<dbReference type="PRINTS" id="PR00502">
    <property type="entry name" value="NUDIXFAMILY"/>
</dbReference>
<dbReference type="OrthoDB" id="9786141at2"/>